<dbReference type="SUPFAM" id="SSF48403">
    <property type="entry name" value="Ankyrin repeat"/>
    <property type="match status" value="1"/>
</dbReference>
<dbReference type="RefSeq" id="XP_002340083.1">
    <property type="nucleotide sequence ID" value="XM_002340042.1"/>
</dbReference>
<reference evidence="3" key="1">
    <citation type="journal article" date="2015" name="Genome Announc.">
        <title>Genome sequence of the AIDS-associated pathogen Penicillium marneffei (ATCC18224) and its near taxonomic relative Talaromyces stipitatus (ATCC10500).</title>
        <authorList>
            <person name="Nierman W.C."/>
            <person name="Fedorova-Abrams N.D."/>
            <person name="Andrianopoulos A."/>
        </authorList>
    </citation>
    <scope>NUCLEOTIDE SEQUENCE [LARGE SCALE GENOMIC DNA]</scope>
    <source>
        <strain evidence="3">ATCC 10500 / CBS 375.48 / QM 6759 / NRRL 1006</strain>
    </source>
</reference>
<dbReference type="Gene3D" id="1.25.40.20">
    <property type="entry name" value="Ankyrin repeat-containing domain"/>
    <property type="match status" value="1"/>
</dbReference>
<dbReference type="STRING" id="441959.B8LX46"/>
<dbReference type="SMART" id="SM00248">
    <property type="entry name" value="ANK"/>
    <property type="match status" value="3"/>
</dbReference>
<dbReference type="InParanoid" id="B8LX46"/>
<evidence type="ECO:0000313" key="3">
    <source>
        <dbReference type="Proteomes" id="UP000001745"/>
    </source>
</evidence>
<dbReference type="Pfam" id="PF13637">
    <property type="entry name" value="Ank_4"/>
    <property type="match status" value="1"/>
</dbReference>
<organism evidence="2 3">
    <name type="scientific">Talaromyces stipitatus (strain ATCC 10500 / CBS 375.48 / QM 6759 / NRRL 1006)</name>
    <name type="common">Penicillium stipitatum</name>
    <dbReference type="NCBI Taxonomy" id="441959"/>
    <lineage>
        <taxon>Eukaryota</taxon>
        <taxon>Fungi</taxon>
        <taxon>Dikarya</taxon>
        <taxon>Ascomycota</taxon>
        <taxon>Pezizomycotina</taxon>
        <taxon>Eurotiomycetes</taxon>
        <taxon>Eurotiomycetidae</taxon>
        <taxon>Eurotiales</taxon>
        <taxon>Trichocomaceae</taxon>
        <taxon>Talaromyces</taxon>
        <taxon>Talaromyces sect. Talaromyces</taxon>
    </lineage>
</organism>
<keyword evidence="3" id="KW-1185">Reference proteome</keyword>
<feature type="repeat" description="ANK" evidence="1">
    <location>
        <begin position="5"/>
        <end position="37"/>
    </location>
</feature>
<dbReference type="Pfam" id="PF12796">
    <property type="entry name" value="Ank_2"/>
    <property type="match status" value="1"/>
</dbReference>
<dbReference type="PROSITE" id="PS50297">
    <property type="entry name" value="ANK_REP_REGION"/>
    <property type="match status" value="2"/>
</dbReference>
<protein>
    <submittedName>
        <fullName evidence="2">Ankyrin repeat-containing protein, putative</fullName>
    </submittedName>
</protein>
<sequence>MPEPPARTLLHQAAQGGRGSCIPLLIEHGANVNCIDEMGMTPLHHASEDAIHRLVEHGADVNATSLNGMTPLHCATQNGNLDTIQLLIDHGANVNAKDEIGMTPLNYAIYHDFSDTLELRRMTIEVIRGGGIQRDSLRPEAPSLKGSNTLSTFHCIHCGHGLTWKGKVVPAAKTSLAHKLNLERFSFIVIVYSPKAITYPSNTPGLPRVHS</sequence>
<dbReference type="PRINTS" id="PR01415">
    <property type="entry name" value="ANKYRIN"/>
</dbReference>
<dbReference type="PANTHER" id="PTHR22677:SF4">
    <property type="entry name" value="USHER SYNDROME TYPE-1G PROTEIN-LIKE PROTEIN"/>
    <property type="match status" value="1"/>
</dbReference>
<dbReference type="OrthoDB" id="4226964at2759"/>
<dbReference type="eggNOG" id="KOG4177">
    <property type="taxonomic scope" value="Eukaryota"/>
</dbReference>
<dbReference type="InterPro" id="IPR002110">
    <property type="entry name" value="Ankyrin_rpt"/>
</dbReference>
<gene>
    <name evidence="2" type="ORF">TSTA_061840</name>
</gene>
<dbReference type="HOGENOM" id="CLU_1305593_0_0_1"/>
<feature type="repeat" description="ANK" evidence="1">
    <location>
        <begin position="67"/>
        <end position="99"/>
    </location>
</feature>
<proteinExistence type="predicted"/>
<accession>B8LX46</accession>
<dbReference type="PANTHER" id="PTHR22677">
    <property type="entry name" value="ANKYRIN REPEAT DOMAIN-CONTAINING PROTEIN 60"/>
    <property type="match status" value="1"/>
</dbReference>
<evidence type="ECO:0000256" key="1">
    <source>
        <dbReference type="PROSITE-ProRule" id="PRU00023"/>
    </source>
</evidence>
<dbReference type="InterPro" id="IPR036770">
    <property type="entry name" value="Ankyrin_rpt-contain_sf"/>
</dbReference>
<dbReference type="AlphaFoldDB" id="B8LX46"/>
<dbReference type="EMBL" id="EQ962652">
    <property type="protein sequence ID" value="EED22696.1"/>
    <property type="molecule type" value="Genomic_DNA"/>
</dbReference>
<dbReference type="InterPro" id="IPR039323">
    <property type="entry name" value="ANKRD_45/46/60"/>
</dbReference>
<dbReference type="Proteomes" id="UP000001745">
    <property type="component" value="Unassembled WGS sequence"/>
</dbReference>
<evidence type="ECO:0000313" key="2">
    <source>
        <dbReference type="EMBL" id="EED22696.1"/>
    </source>
</evidence>
<dbReference type="VEuPathDB" id="FungiDB:TSTA_061840"/>
<keyword evidence="1" id="KW-0040">ANK repeat</keyword>
<name>B8LX46_TALSN</name>
<dbReference type="PROSITE" id="PS50088">
    <property type="entry name" value="ANK_REPEAT"/>
    <property type="match status" value="2"/>
</dbReference>
<dbReference type="GeneID" id="8102510"/>
<dbReference type="PhylomeDB" id="B8LX46"/>